<dbReference type="PROSITE" id="PS51296">
    <property type="entry name" value="RIESKE"/>
    <property type="match status" value="1"/>
</dbReference>
<name>A0ABS8JHU3_9GAMM</name>
<evidence type="ECO:0000313" key="11">
    <source>
        <dbReference type="Proteomes" id="UP001165293"/>
    </source>
</evidence>
<dbReference type="EMBL" id="JAJGAK010000001">
    <property type="protein sequence ID" value="MCC8363142.1"/>
    <property type="molecule type" value="Genomic_DNA"/>
</dbReference>
<reference evidence="10" key="1">
    <citation type="submission" date="2021-10" db="EMBL/GenBank/DDBJ databases">
        <authorList>
            <person name="Lyu M."/>
            <person name="Wang X."/>
            <person name="Meng X."/>
            <person name="Xu K."/>
        </authorList>
    </citation>
    <scope>NUCLEOTIDE SEQUENCE</scope>
    <source>
        <strain evidence="10">A6</strain>
    </source>
</reference>
<gene>
    <name evidence="10" type="ORF">LK996_08645</name>
</gene>
<evidence type="ECO:0000313" key="10">
    <source>
        <dbReference type="EMBL" id="MCC8363142.1"/>
    </source>
</evidence>
<dbReference type="InterPro" id="IPR036922">
    <property type="entry name" value="Rieske_2Fe-2S_sf"/>
</dbReference>
<dbReference type="Proteomes" id="UP001165293">
    <property type="component" value="Unassembled WGS sequence"/>
</dbReference>
<dbReference type="Gene3D" id="3.30.390.30">
    <property type="match status" value="1"/>
</dbReference>
<dbReference type="SUPFAM" id="SSF51905">
    <property type="entry name" value="FAD/NAD(P)-binding domain"/>
    <property type="match status" value="2"/>
</dbReference>
<keyword evidence="6" id="KW-0560">Oxidoreductase</keyword>
<evidence type="ECO:0000256" key="5">
    <source>
        <dbReference type="ARBA" id="ARBA00022827"/>
    </source>
</evidence>
<dbReference type="Pfam" id="PF07992">
    <property type="entry name" value="Pyr_redox_2"/>
    <property type="match status" value="1"/>
</dbReference>
<evidence type="ECO:0000259" key="9">
    <source>
        <dbReference type="PROSITE" id="PS51296"/>
    </source>
</evidence>
<keyword evidence="3" id="KW-0001">2Fe-2S</keyword>
<dbReference type="InterPro" id="IPR017941">
    <property type="entry name" value="Rieske_2Fe-2S"/>
</dbReference>
<keyword evidence="7" id="KW-0408">Iron</keyword>
<feature type="domain" description="Rieske" evidence="9">
    <location>
        <begin position="14"/>
        <end position="109"/>
    </location>
</feature>
<dbReference type="RefSeq" id="WP_230526690.1">
    <property type="nucleotide sequence ID" value="NZ_JAJGAK010000001.1"/>
</dbReference>
<dbReference type="PANTHER" id="PTHR43557">
    <property type="entry name" value="APOPTOSIS-INDUCING FACTOR 1"/>
    <property type="match status" value="1"/>
</dbReference>
<keyword evidence="2" id="KW-0285">Flavoprotein</keyword>
<dbReference type="InterPro" id="IPR028202">
    <property type="entry name" value="Reductase_C"/>
</dbReference>
<evidence type="ECO:0000256" key="2">
    <source>
        <dbReference type="ARBA" id="ARBA00022630"/>
    </source>
</evidence>
<evidence type="ECO:0000256" key="3">
    <source>
        <dbReference type="ARBA" id="ARBA00022714"/>
    </source>
</evidence>
<dbReference type="Pfam" id="PF00355">
    <property type="entry name" value="Rieske"/>
    <property type="match status" value="1"/>
</dbReference>
<dbReference type="InterPro" id="IPR036188">
    <property type="entry name" value="FAD/NAD-bd_sf"/>
</dbReference>
<keyword evidence="11" id="KW-1185">Reference proteome</keyword>
<comment type="caution">
    <text evidence="10">The sequence shown here is derived from an EMBL/GenBank/DDBJ whole genome shotgun (WGS) entry which is preliminary data.</text>
</comment>
<dbReference type="Gene3D" id="2.102.10.10">
    <property type="entry name" value="Rieske [2Fe-2S] iron-sulphur domain"/>
    <property type="match status" value="1"/>
</dbReference>
<evidence type="ECO:0000256" key="7">
    <source>
        <dbReference type="ARBA" id="ARBA00023004"/>
    </source>
</evidence>
<accession>A0ABS8JHU3</accession>
<dbReference type="Gene3D" id="3.50.50.60">
    <property type="entry name" value="FAD/NAD(P)-binding domain"/>
    <property type="match status" value="2"/>
</dbReference>
<dbReference type="InterPro" id="IPR023753">
    <property type="entry name" value="FAD/NAD-binding_dom"/>
</dbReference>
<evidence type="ECO:0000256" key="4">
    <source>
        <dbReference type="ARBA" id="ARBA00022723"/>
    </source>
</evidence>
<dbReference type="Pfam" id="PF14759">
    <property type="entry name" value="Reductase_C"/>
    <property type="match status" value="1"/>
</dbReference>
<comment type="cofactor">
    <cofactor evidence="1">
        <name>FAD</name>
        <dbReference type="ChEBI" id="CHEBI:57692"/>
    </cofactor>
</comment>
<keyword evidence="5" id="KW-0274">FAD</keyword>
<dbReference type="PRINTS" id="PR00411">
    <property type="entry name" value="PNDRDTASEI"/>
</dbReference>
<dbReference type="PRINTS" id="PR00368">
    <property type="entry name" value="FADPNR"/>
</dbReference>
<keyword evidence="8" id="KW-0411">Iron-sulfur</keyword>
<evidence type="ECO:0000256" key="6">
    <source>
        <dbReference type="ARBA" id="ARBA00023002"/>
    </source>
</evidence>
<dbReference type="InterPro" id="IPR016156">
    <property type="entry name" value="FAD/NAD-linked_Rdtase_dimer_sf"/>
</dbReference>
<evidence type="ECO:0000256" key="1">
    <source>
        <dbReference type="ARBA" id="ARBA00001974"/>
    </source>
</evidence>
<proteinExistence type="predicted"/>
<protein>
    <submittedName>
        <fullName evidence="10">FAD-dependent oxidoreductase</fullName>
    </submittedName>
</protein>
<dbReference type="SUPFAM" id="SSF50022">
    <property type="entry name" value="ISP domain"/>
    <property type="match status" value="1"/>
</dbReference>
<dbReference type="InterPro" id="IPR050446">
    <property type="entry name" value="FAD-oxidoreductase/Apoptosis"/>
</dbReference>
<dbReference type="PANTHER" id="PTHR43557:SF2">
    <property type="entry name" value="RIESKE DOMAIN-CONTAINING PROTEIN-RELATED"/>
    <property type="match status" value="1"/>
</dbReference>
<organism evidence="10 11">
    <name type="scientific">Noviluteimonas lactosilytica</name>
    <dbReference type="NCBI Taxonomy" id="2888523"/>
    <lineage>
        <taxon>Bacteria</taxon>
        <taxon>Pseudomonadati</taxon>
        <taxon>Pseudomonadota</taxon>
        <taxon>Gammaproteobacteria</taxon>
        <taxon>Lysobacterales</taxon>
        <taxon>Lysobacteraceae</taxon>
        <taxon>Noviluteimonas</taxon>
    </lineage>
</organism>
<sequence>MAHTDELPPGPDLSQGVALASIPASGVLAGRVGSDAVLIARLDDGLHAVDGRCTHYGGPLGEGLVVGDEVRCPWHHACFSLRTGRARKAPAFGTLATWKVEVVGDQVFVREKTKMAKPAPTPRTTREHVVIIGGGAAGFAAAERLRELGHAGTLTMLSADSDAPYDRPNLSKDYLAGTAPEEWIPLSSAKHYANRKIDVRTASKVVAIHPDAREVELREGDRIPYDALLLATGAAPRPLRLPGFDASNVFMLRSLADARAIIAACANAKSVALIGAGFIGMEAAGALRQRGLDVHVVAPDAVPLERALGKEVGAFVQSLHAKKGVQFHLGQKPASFDGNTLALESGDRIDVVFVLVGTGVAPRTSLAEAAGLNVDEGIVVDKFLQTSAPGIFAAGDVARFPIGDGHAGVEHARIEHWVHAERMGQAAAANILGAQHAFDDVPYFWTHHQGVEVRYCGYAGKWDDVRIDGDLQGQDFTARYYRGGKLVAAASVGRDLENLEIEESLRDRER</sequence>
<keyword evidence="4" id="KW-0479">Metal-binding</keyword>
<evidence type="ECO:0000256" key="8">
    <source>
        <dbReference type="ARBA" id="ARBA00023014"/>
    </source>
</evidence>
<dbReference type="SUPFAM" id="SSF55424">
    <property type="entry name" value="FAD/NAD-linked reductases, dimerisation (C-terminal) domain"/>
    <property type="match status" value="1"/>
</dbReference>